<reference evidence="1" key="1">
    <citation type="submission" date="2019-08" db="EMBL/GenBank/DDBJ databases">
        <authorList>
            <person name="Kucharzyk K."/>
            <person name="Murdoch R.W."/>
            <person name="Higgins S."/>
            <person name="Loffler F."/>
        </authorList>
    </citation>
    <scope>NUCLEOTIDE SEQUENCE</scope>
</reference>
<proteinExistence type="predicted"/>
<accession>A0A645GJD5</accession>
<comment type="caution">
    <text evidence="1">The sequence shown here is derived from an EMBL/GenBank/DDBJ whole genome shotgun (WGS) entry which is preliminary data.</text>
</comment>
<organism evidence="1">
    <name type="scientific">bioreactor metagenome</name>
    <dbReference type="NCBI Taxonomy" id="1076179"/>
    <lineage>
        <taxon>unclassified sequences</taxon>
        <taxon>metagenomes</taxon>
        <taxon>ecological metagenomes</taxon>
    </lineage>
</organism>
<sequence length="38" mass="4364">MDFSTIFDSIITFFKDFDFAAAWDNIQKVIDVITGLFA</sequence>
<evidence type="ECO:0000313" key="1">
    <source>
        <dbReference type="EMBL" id="MPN26002.1"/>
    </source>
</evidence>
<gene>
    <name evidence="1" type="ORF">SDC9_173424</name>
</gene>
<protein>
    <submittedName>
        <fullName evidence="1">Uncharacterized protein</fullName>
    </submittedName>
</protein>
<name>A0A645GJD5_9ZZZZ</name>
<dbReference type="AlphaFoldDB" id="A0A645GJD5"/>
<dbReference type="EMBL" id="VSSQ01075390">
    <property type="protein sequence ID" value="MPN26002.1"/>
    <property type="molecule type" value="Genomic_DNA"/>
</dbReference>